<evidence type="ECO:0000313" key="4">
    <source>
        <dbReference type="Proteomes" id="UP000000305"/>
    </source>
</evidence>
<reference evidence="3 4" key="1">
    <citation type="journal article" date="2011" name="Science">
        <title>The ecoresponsive genome of Daphnia pulex.</title>
        <authorList>
            <person name="Colbourne J.K."/>
            <person name="Pfrender M.E."/>
            <person name="Gilbert D."/>
            <person name="Thomas W.K."/>
            <person name="Tucker A."/>
            <person name="Oakley T.H."/>
            <person name="Tokishita S."/>
            <person name="Aerts A."/>
            <person name="Arnold G.J."/>
            <person name="Basu M.K."/>
            <person name="Bauer D.J."/>
            <person name="Caceres C.E."/>
            <person name="Carmel L."/>
            <person name="Casola C."/>
            <person name="Choi J.H."/>
            <person name="Detter J.C."/>
            <person name="Dong Q."/>
            <person name="Dusheyko S."/>
            <person name="Eads B.D."/>
            <person name="Frohlich T."/>
            <person name="Geiler-Samerotte K.A."/>
            <person name="Gerlach D."/>
            <person name="Hatcher P."/>
            <person name="Jogdeo S."/>
            <person name="Krijgsveld J."/>
            <person name="Kriventseva E.V."/>
            <person name="Kultz D."/>
            <person name="Laforsch C."/>
            <person name="Lindquist E."/>
            <person name="Lopez J."/>
            <person name="Manak J.R."/>
            <person name="Muller J."/>
            <person name="Pangilinan J."/>
            <person name="Patwardhan R.P."/>
            <person name="Pitluck S."/>
            <person name="Pritham E.J."/>
            <person name="Rechtsteiner A."/>
            <person name="Rho M."/>
            <person name="Rogozin I.B."/>
            <person name="Sakarya O."/>
            <person name="Salamov A."/>
            <person name="Schaack S."/>
            <person name="Shapiro H."/>
            <person name="Shiga Y."/>
            <person name="Skalitzky C."/>
            <person name="Smith Z."/>
            <person name="Souvorov A."/>
            <person name="Sung W."/>
            <person name="Tang Z."/>
            <person name="Tsuchiya D."/>
            <person name="Tu H."/>
            <person name="Vos H."/>
            <person name="Wang M."/>
            <person name="Wolf Y.I."/>
            <person name="Yamagata H."/>
            <person name="Yamada T."/>
            <person name="Ye Y."/>
            <person name="Shaw J.R."/>
            <person name="Andrews J."/>
            <person name="Crease T.J."/>
            <person name="Tang H."/>
            <person name="Lucas S.M."/>
            <person name="Robertson H.M."/>
            <person name="Bork P."/>
            <person name="Koonin E.V."/>
            <person name="Zdobnov E.M."/>
            <person name="Grigoriev I.V."/>
            <person name="Lynch M."/>
            <person name="Boore J.L."/>
        </authorList>
    </citation>
    <scope>NUCLEOTIDE SEQUENCE [LARGE SCALE GENOMIC DNA]</scope>
</reference>
<dbReference type="EMBL" id="GL732680">
    <property type="protein sequence ID" value="EFX67317.1"/>
    <property type="molecule type" value="Genomic_DNA"/>
</dbReference>
<dbReference type="InParanoid" id="E9HLN9"/>
<feature type="chain" id="PRO_5003241216" evidence="2">
    <location>
        <begin position="21"/>
        <end position="307"/>
    </location>
</feature>
<dbReference type="PhylomeDB" id="E9HLN9"/>
<feature type="region of interest" description="Disordered" evidence="1">
    <location>
        <begin position="181"/>
        <end position="293"/>
    </location>
</feature>
<evidence type="ECO:0000256" key="2">
    <source>
        <dbReference type="SAM" id="SignalP"/>
    </source>
</evidence>
<feature type="compositionally biased region" description="Basic and acidic residues" evidence="1">
    <location>
        <begin position="280"/>
        <end position="291"/>
    </location>
</feature>
<protein>
    <submittedName>
        <fullName evidence="3">Uncharacterized protein</fullName>
    </submittedName>
</protein>
<accession>E9HLN9</accession>
<dbReference type="OrthoDB" id="10435393at2759"/>
<feature type="compositionally biased region" description="Pro residues" evidence="1">
    <location>
        <begin position="252"/>
        <end position="261"/>
    </location>
</feature>
<dbReference type="Proteomes" id="UP000000305">
    <property type="component" value="Unassembled WGS sequence"/>
</dbReference>
<proteinExistence type="predicted"/>
<feature type="signal peptide" evidence="2">
    <location>
        <begin position="1"/>
        <end position="20"/>
    </location>
</feature>
<evidence type="ECO:0000313" key="3">
    <source>
        <dbReference type="EMBL" id="EFX67317.1"/>
    </source>
</evidence>
<keyword evidence="4" id="KW-1185">Reference proteome</keyword>
<sequence>MNSLVSVHILLFVLISSSRANDSDCVFLLSHSPSPGVLTRTTPPFLRLASVNIFCTGAPSRAPLTSIILAEQKKKRNLAHLRGEIAPWTDPIRDKLYKNTREGRREEYRNRPIVPCAVPSIGPVIIGPSAEQREINFRRVLDRFAATDPPPRRYFPTPAERTEFDRLISAPDVQDFRITRGLLHGPRQRQPNEPVQAVPREEGAVAAEEEEEGSVGGEDKKEEGAVGGEDSEEEEALQFLYESLSIEEPTQDPIPPAPKPTEPTRQGRSRGKGVLMYSKESLRERPRERSTSRIGWIRRLAEQQEEN</sequence>
<organism evidence="3 4">
    <name type="scientific">Daphnia pulex</name>
    <name type="common">Water flea</name>
    <dbReference type="NCBI Taxonomy" id="6669"/>
    <lineage>
        <taxon>Eukaryota</taxon>
        <taxon>Metazoa</taxon>
        <taxon>Ecdysozoa</taxon>
        <taxon>Arthropoda</taxon>
        <taxon>Crustacea</taxon>
        <taxon>Branchiopoda</taxon>
        <taxon>Diplostraca</taxon>
        <taxon>Cladocera</taxon>
        <taxon>Anomopoda</taxon>
        <taxon>Daphniidae</taxon>
        <taxon>Daphnia</taxon>
    </lineage>
</organism>
<dbReference type="KEGG" id="dpx:DAPPUDRAFT_115517"/>
<evidence type="ECO:0000256" key="1">
    <source>
        <dbReference type="SAM" id="MobiDB-lite"/>
    </source>
</evidence>
<dbReference type="AlphaFoldDB" id="E9HLN9"/>
<name>E9HLN9_DAPPU</name>
<gene>
    <name evidence="3" type="ORF">DAPPUDRAFT_115517</name>
</gene>
<dbReference type="HOGENOM" id="CLU_072413_0_0_1"/>
<keyword evidence="2" id="KW-0732">Signal</keyword>